<proteinExistence type="predicted"/>
<evidence type="ECO:0000313" key="3">
    <source>
        <dbReference type="Proteomes" id="UP000641853"/>
    </source>
</evidence>
<evidence type="ECO:0000256" key="1">
    <source>
        <dbReference type="SAM" id="MobiDB-lite"/>
    </source>
</evidence>
<dbReference type="EMBL" id="JACBAG010001688">
    <property type="protein sequence ID" value="KAF7183923.1"/>
    <property type="molecule type" value="Genomic_DNA"/>
</dbReference>
<name>A0A8H6R3H4_9EURO</name>
<protein>
    <submittedName>
        <fullName evidence="2">Uncharacterized protein</fullName>
    </submittedName>
</protein>
<organism evidence="2 3">
    <name type="scientific">Aspergillus felis</name>
    <dbReference type="NCBI Taxonomy" id="1287682"/>
    <lineage>
        <taxon>Eukaryota</taxon>
        <taxon>Fungi</taxon>
        <taxon>Dikarya</taxon>
        <taxon>Ascomycota</taxon>
        <taxon>Pezizomycotina</taxon>
        <taxon>Eurotiomycetes</taxon>
        <taxon>Eurotiomycetidae</taxon>
        <taxon>Eurotiales</taxon>
        <taxon>Aspergillaceae</taxon>
        <taxon>Aspergillus</taxon>
        <taxon>Aspergillus subgen. Fumigati</taxon>
    </lineage>
</organism>
<comment type="caution">
    <text evidence="2">The sequence shown here is derived from an EMBL/GenBank/DDBJ whole genome shotgun (WGS) entry which is preliminary data.</text>
</comment>
<dbReference type="Proteomes" id="UP000641853">
    <property type="component" value="Unassembled WGS sequence"/>
</dbReference>
<sequence length="398" mass="43660">MGWSLVDTRWMNEIIQGLPYPTRGGGPYSTRGGDPVRQGMNRPALDGLARPLIGLLPLLPPRIRRACSWCVRLDLHRTLLPVCCLTPDPTGPPPHPPPVPSYCGHACSLSGGADRDAPVAMGRPEPGALPPALHWGPPRVRPASDHRAQKHKDQDGYWGQGKLSAAQAQARAQARLADRVVSCQRFYRAGPGSHFFEVTCAAQPSQQALLAAPQTPAERIRAHIDQALREAEAAAMLVNSQVPSLEGHPTEVSPWLELTRWPEYLRGQDLTAVALLGCPADLVQEPLLALFSASVERLIWQAYQTIWSGQINEFDQIHLRPKTYCQYCQVWQWLVCFTYYSTRPDQPIQLRHQLNTAQLAALDQMEEGITNPAGIWGIRGTTASTPSTPSTPSALGTS</sequence>
<dbReference type="AlphaFoldDB" id="A0A8H6R3H4"/>
<keyword evidence="3" id="KW-1185">Reference proteome</keyword>
<evidence type="ECO:0000313" key="2">
    <source>
        <dbReference type="EMBL" id="KAF7183923.1"/>
    </source>
</evidence>
<gene>
    <name evidence="2" type="ORF">CNMCM7691_004413</name>
</gene>
<reference evidence="2" key="1">
    <citation type="submission" date="2020-06" db="EMBL/GenBank/DDBJ databases">
        <title>Draft genome sequences of strains closely related to Aspergillus parafelis and Aspergillus hiratsukae.</title>
        <authorList>
            <person name="Dos Santos R.A.C."/>
            <person name="Rivero-Menendez O."/>
            <person name="Steenwyk J.L."/>
            <person name="Mead M.E."/>
            <person name="Goldman G.H."/>
            <person name="Alastruey-Izquierdo A."/>
            <person name="Rokas A."/>
        </authorList>
    </citation>
    <scope>NUCLEOTIDE SEQUENCE</scope>
    <source>
        <strain evidence="2">CNM-CM7691</strain>
    </source>
</reference>
<feature type="compositionally biased region" description="Basic and acidic residues" evidence="1">
    <location>
        <begin position="142"/>
        <end position="155"/>
    </location>
</feature>
<accession>A0A8H6R3H4</accession>
<feature type="region of interest" description="Disordered" evidence="1">
    <location>
        <begin position="116"/>
        <end position="158"/>
    </location>
</feature>